<dbReference type="SUPFAM" id="SSF53448">
    <property type="entry name" value="Nucleotide-diphospho-sugar transferases"/>
    <property type="match status" value="1"/>
</dbReference>
<evidence type="ECO:0000259" key="2">
    <source>
        <dbReference type="Pfam" id="PF00535"/>
    </source>
</evidence>
<accession>A0A1F6GD34</accession>
<evidence type="ECO:0000313" key="4">
    <source>
        <dbReference type="Proteomes" id="UP000178449"/>
    </source>
</evidence>
<proteinExistence type="inferred from homology"/>
<dbReference type="AlphaFoldDB" id="A0A1F6GD34"/>
<feature type="domain" description="Glycosyltransferase 2-like" evidence="2">
    <location>
        <begin position="4"/>
        <end position="126"/>
    </location>
</feature>
<sequence length="250" mass="28102">MKISAAIITLNEADQIEACLASLDFCDEWVVVDSCSNDQTQALALKAGARVIEQPFLGHVKQKQLAVDACQNDWVLCLDADERISPELKASILALKQNGQPERTGYQMNRLSFHLGRWIRHGGWYPDRGIRLFNRQRGKWAGYDPHDKVEIEGEAGFLAGDIRHYVFDSLSDNVKTNDFYSGIMAKDLALAGKHPSLLKLLFKPPWKFVECYLIKAGFLDGMPGFIIAVGAAYSIFLKFAKLWEHGLKKD</sequence>
<dbReference type="EMBL" id="MFNE01000019">
    <property type="protein sequence ID" value="OGG96021.1"/>
    <property type="molecule type" value="Genomic_DNA"/>
</dbReference>
<dbReference type="PANTHER" id="PTHR43630">
    <property type="entry name" value="POLY-BETA-1,6-N-ACETYL-D-GLUCOSAMINE SYNTHASE"/>
    <property type="match status" value="1"/>
</dbReference>
<comment type="similarity">
    <text evidence="1">Belongs to the glycosyltransferase 2 family. WaaE/KdtX subfamily.</text>
</comment>
<dbReference type="InterPro" id="IPR001173">
    <property type="entry name" value="Glyco_trans_2-like"/>
</dbReference>
<evidence type="ECO:0000313" key="3">
    <source>
        <dbReference type="EMBL" id="OGG96021.1"/>
    </source>
</evidence>
<dbReference type="Proteomes" id="UP000178449">
    <property type="component" value="Unassembled WGS sequence"/>
</dbReference>
<comment type="caution">
    <text evidence="3">The sequence shown here is derived from an EMBL/GenBank/DDBJ whole genome shotgun (WGS) entry which is preliminary data.</text>
</comment>
<dbReference type="STRING" id="1817772.A2527_11905"/>
<evidence type="ECO:0000256" key="1">
    <source>
        <dbReference type="ARBA" id="ARBA00038494"/>
    </source>
</evidence>
<reference evidence="3 4" key="1">
    <citation type="journal article" date="2016" name="Nat. Commun.">
        <title>Thousands of microbial genomes shed light on interconnected biogeochemical processes in an aquifer system.</title>
        <authorList>
            <person name="Anantharaman K."/>
            <person name="Brown C.T."/>
            <person name="Hug L.A."/>
            <person name="Sharon I."/>
            <person name="Castelle C.J."/>
            <person name="Probst A.J."/>
            <person name="Thomas B.C."/>
            <person name="Singh A."/>
            <person name="Wilkins M.J."/>
            <person name="Karaoz U."/>
            <person name="Brodie E.L."/>
            <person name="Williams K.H."/>
            <person name="Hubbard S.S."/>
            <person name="Banfield J.F."/>
        </authorList>
    </citation>
    <scope>NUCLEOTIDE SEQUENCE [LARGE SCALE GENOMIC DNA]</scope>
</reference>
<gene>
    <name evidence="3" type="ORF">A2527_11905</name>
</gene>
<dbReference type="CDD" id="cd02511">
    <property type="entry name" value="Beta4Glucosyltransferase"/>
    <property type="match status" value="1"/>
</dbReference>
<dbReference type="Gene3D" id="3.90.550.10">
    <property type="entry name" value="Spore Coat Polysaccharide Biosynthesis Protein SpsA, Chain A"/>
    <property type="match status" value="1"/>
</dbReference>
<name>A0A1F6GD34_9PROT</name>
<protein>
    <recommendedName>
        <fullName evidence="2">Glycosyltransferase 2-like domain-containing protein</fullName>
    </recommendedName>
</protein>
<organism evidence="3 4">
    <name type="scientific">Candidatus Lambdaproteobacteria bacterium RIFOXYD2_FULL_50_16</name>
    <dbReference type="NCBI Taxonomy" id="1817772"/>
    <lineage>
        <taxon>Bacteria</taxon>
        <taxon>Pseudomonadati</taxon>
        <taxon>Pseudomonadota</taxon>
        <taxon>Candidatus Lambdaproteobacteria</taxon>
    </lineage>
</organism>
<dbReference type="PANTHER" id="PTHR43630:SF2">
    <property type="entry name" value="GLYCOSYLTRANSFERASE"/>
    <property type="match status" value="1"/>
</dbReference>
<dbReference type="InterPro" id="IPR029044">
    <property type="entry name" value="Nucleotide-diphossugar_trans"/>
</dbReference>
<dbReference type="Pfam" id="PF00535">
    <property type="entry name" value="Glycos_transf_2"/>
    <property type="match status" value="1"/>
</dbReference>